<keyword evidence="1" id="KW-1133">Transmembrane helix</keyword>
<evidence type="ECO:0000313" key="3">
    <source>
        <dbReference type="EMBL" id="VAW83902.1"/>
    </source>
</evidence>
<accession>A0A3B0Z8N2</accession>
<keyword evidence="1" id="KW-0472">Membrane</keyword>
<dbReference type="InterPro" id="IPR053195">
    <property type="entry name" value="Bax-like"/>
</dbReference>
<dbReference type="Gene3D" id="1.10.530.10">
    <property type="match status" value="1"/>
</dbReference>
<dbReference type="SMART" id="SM00047">
    <property type="entry name" value="LYZ2"/>
    <property type="match status" value="1"/>
</dbReference>
<dbReference type="InterPro" id="IPR002901">
    <property type="entry name" value="MGlyc_endo_b_GlcNAc-like_dom"/>
</dbReference>
<proteinExistence type="predicted"/>
<keyword evidence="1" id="KW-0812">Transmembrane</keyword>
<name>A0A3B0Z8N2_9ZZZZ</name>
<organism evidence="3">
    <name type="scientific">hydrothermal vent metagenome</name>
    <dbReference type="NCBI Taxonomy" id="652676"/>
    <lineage>
        <taxon>unclassified sequences</taxon>
        <taxon>metagenomes</taxon>
        <taxon>ecological metagenomes</taxon>
    </lineage>
</organism>
<dbReference type="PANTHER" id="PTHR40572:SF1">
    <property type="entry name" value="PROTEIN BAX"/>
    <property type="match status" value="1"/>
</dbReference>
<dbReference type="PANTHER" id="PTHR40572">
    <property type="entry name" value="PROTEIN BAX"/>
    <property type="match status" value="1"/>
</dbReference>
<feature type="transmembrane region" description="Helical" evidence="1">
    <location>
        <begin position="17"/>
        <end position="37"/>
    </location>
</feature>
<dbReference type="AlphaFoldDB" id="A0A3B0Z8N2"/>
<dbReference type="GO" id="GO:0004040">
    <property type="term" value="F:amidase activity"/>
    <property type="evidence" value="ECO:0007669"/>
    <property type="project" value="InterPro"/>
</dbReference>
<protein>
    <recommendedName>
        <fullName evidence="2">Mannosyl-glycoprotein endo-beta-N-acetylglucosamidase-like domain-containing protein</fullName>
    </recommendedName>
</protein>
<evidence type="ECO:0000256" key="1">
    <source>
        <dbReference type="SAM" id="Phobius"/>
    </source>
</evidence>
<feature type="domain" description="Mannosyl-glycoprotein endo-beta-N-acetylglucosamidase-like" evidence="2">
    <location>
        <begin position="161"/>
        <end position="292"/>
    </location>
</feature>
<reference evidence="3" key="1">
    <citation type="submission" date="2018-06" db="EMBL/GenBank/DDBJ databases">
        <authorList>
            <person name="Zhirakovskaya E."/>
        </authorList>
    </citation>
    <scope>NUCLEOTIDE SEQUENCE</scope>
</reference>
<evidence type="ECO:0000259" key="2">
    <source>
        <dbReference type="SMART" id="SM00047"/>
    </source>
</evidence>
<sequence length="327" mass="37079">MSIVHISSRLLSTIKHYVAYGSAILLPLLIAFILVFLGNSLREPFDPPLMLWNTPQLEPVQFVSVEAMESYFQQISYIWIPAPGASVPLIELSTIPAGIGQVKDVSRKKSIFFRILLPLVIEENNFIQAQRSLLLKLSQKLTSEWSANERLWFLELLTWYRLSEQQPNPALFTELLSRVDSIPTDLVLAQAANESGWGTSRFARAGNNLFGMWTYDEKKGLIPKNRAKGEKHAVRIFSSLRDSVRVYMRNLNTHTAYQLLRDSRALSRSQGKEPEGWKLAPGLLKYSSRGKNYVAELQSMIKGNQLALVTLLSLRLAAVTHHQQFEP</sequence>
<gene>
    <name evidence="3" type="ORF">MNBD_GAMMA16-1156</name>
</gene>
<dbReference type="EMBL" id="UOFO01000029">
    <property type="protein sequence ID" value="VAW83902.1"/>
    <property type="molecule type" value="Genomic_DNA"/>
</dbReference>
<dbReference type="Pfam" id="PF01832">
    <property type="entry name" value="Glucosaminidase"/>
    <property type="match status" value="1"/>
</dbReference>